<sequence length="77" mass="7907">MSGHSNRLAMVIWSGHGRAGGLWGAIDGNRVTGCGGCGAGGGGKAIGGGNTTSFGRLRNNRSRLSNLRNPGCRRPLW</sequence>
<dbReference type="AlphaFoldDB" id="A0A915L378"/>
<evidence type="ECO:0000313" key="2">
    <source>
        <dbReference type="Proteomes" id="UP000887565"/>
    </source>
</evidence>
<evidence type="ECO:0000256" key="1">
    <source>
        <dbReference type="SAM" id="MobiDB-lite"/>
    </source>
</evidence>
<dbReference type="Proteomes" id="UP000887565">
    <property type="component" value="Unplaced"/>
</dbReference>
<reference evidence="3" key="1">
    <citation type="submission" date="2022-11" db="UniProtKB">
        <authorList>
            <consortium name="WormBaseParasite"/>
        </authorList>
    </citation>
    <scope>IDENTIFICATION</scope>
</reference>
<feature type="region of interest" description="Disordered" evidence="1">
    <location>
        <begin position="48"/>
        <end position="77"/>
    </location>
</feature>
<evidence type="ECO:0000313" key="3">
    <source>
        <dbReference type="WBParaSite" id="nRc.2.0.1.t45564-RA"/>
    </source>
</evidence>
<organism evidence="2 3">
    <name type="scientific">Romanomermis culicivorax</name>
    <name type="common">Nematode worm</name>
    <dbReference type="NCBI Taxonomy" id="13658"/>
    <lineage>
        <taxon>Eukaryota</taxon>
        <taxon>Metazoa</taxon>
        <taxon>Ecdysozoa</taxon>
        <taxon>Nematoda</taxon>
        <taxon>Enoplea</taxon>
        <taxon>Dorylaimia</taxon>
        <taxon>Mermithida</taxon>
        <taxon>Mermithoidea</taxon>
        <taxon>Mermithidae</taxon>
        <taxon>Romanomermis</taxon>
    </lineage>
</organism>
<accession>A0A915L378</accession>
<proteinExistence type="predicted"/>
<keyword evidence="2" id="KW-1185">Reference proteome</keyword>
<protein>
    <submittedName>
        <fullName evidence="3">Uncharacterized protein</fullName>
    </submittedName>
</protein>
<dbReference type="WBParaSite" id="nRc.2.0.1.t45564-RA">
    <property type="protein sequence ID" value="nRc.2.0.1.t45564-RA"/>
    <property type="gene ID" value="nRc.2.0.1.g45564"/>
</dbReference>
<name>A0A915L378_ROMCU</name>